<dbReference type="AlphaFoldDB" id="A0A4R5C8N4"/>
<protein>
    <submittedName>
        <fullName evidence="1">Uncharacterized protein</fullName>
    </submittedName>
</protein>
<evidence type="ECO:0000313" key="2">
    <source>
        <dbReference type="Proteomes" id="UP000295479"/>
    </source>
</evidence>
<reference evidence="1 2" key="1">
    <citation type="submission" date="2019-03" db="EMBL/GenBank/DDBJ databases">
        <title>Flavobacterium AR-3-4 sp. nov. isolated from arctic soil.</title>
        <authorList>
            <person name="Chaudhary D.K."/>
        </authorList>
    </citation>
    <scope>NUCLEOTIDE SEQUENCE [LARGE SCALE GENOMIC DNA]</scope>
    <source>
        <strain evidence="1 2">AR-3-4</strain>
    </source>
</reference>
<name>A0A4R5C8N4_9FLAO</name>
<dbReference type="EMBL" id="SMFK01000007">
    <property type="protein sequence ID" value="TDD96211.1"/>
    <property type="molecule type" value="Genomic_DNA"/>
</dbReference>
<gene>
    <name evidence="1" type="ORF">E0F76_11995</name>
</gene>
<keyword evidence="2" id="KW-1185">Reference proteome</keyword>
<evidence type="ECO:0000313" key="1">
    <source>
        <dbReference type="EMBL" id="TDD96211.1"/>
    </source>
</evidence>
<organism evidence="1 2">
    <name type="scientific">Flavobacterium cellulosilyticum</name>
    <dbReference type="NCBI Taxonomy" id="2541731"/>
    <lineage>
        <taxon>Bacteria</taxon>
        <taxon>Pseudomonadati</taxon>
        <taxon>Bacteroidota</taxon>
        <taxon>Flavobacteriia</taxon>
        <taxon>Flavobacteriales</taxon>
        <taxon>Flavobacteriaceae</taxon>
        <taxon>Flavobacterium</taxon>
    </lineage>
</organism>
<sequence>MELSFRIKFSLCRKLSGFELPAISNQKKDDSNPKINLKPVIVTFEIYIFVRINNYMLWILN</sequence>
<comment type="caution">
    <text evidence="1">The sequence shown here is derived from an EMBL/GenBank/DDBJ whole genome shotgun (WGS) entry which is preliminary data.</text>
</comment>
<proteinExistence type="predicted"/>
<dbReference type="Proteomes" id="UP000295479">
    <property type="component" value="Unassembled WGS sequence"/>
</dbReference>
<dbReference type="OrthoDB" id="1366697at2"/>
<accession>A0A4R5C8N4</accession>